<organism evidence="1">
    <name type="scientific">Prunus dulcis</name>
    <name type="common">Almond</name>
    <name type="synonym">Amygdalus dulcis</name>
    <dbReference type="NCBI Taxonomy" id="3755"/>
    <lineage>
        <taxon>Eukaryota</taxon>
        <taxon>Viridiplantae</taxon>
        <taxon>Streptophyta</taxon>
        <taxon>Embryophyta</taxon>
        <taxon>Tracheophyta</taxon>
        <taxon>Spermatophyta</taxon>
        <taxon>Magnoliopsida</taxon>
        <taxon>eudicotyledons</taxon>
        <taxon>Gunneridae</taxon>
        <taxon>Pentapetalae</taxon>
        <taxon>rosids</taxon>
        <taxon>fabids</taxon>
        <taxon>Rosales</taxon>
        <taxon>Rosaceae</taxon>
        <taxon>Amygdaloideae</taxon>
        <taxon>Amygdaleae</taxon>
        <taxon>Prunus</taxon>
    </lineage>
</organism>
<dbReference type="AlphaFoldDB" id="A0A4Y1RYR8"/>
<name>A0A4Y1RYR8_PRUDU</name>
<sequence>MGSQSLRIVELEWLLWTCELLKLLSLDESCGLLIRALESLSGLFFDEPGTLFDGVRANPTGNRNP</sequence>
<protein>
    <submittedName>
        <fullName evidence="1">Uncharacterized protein</fullName>
    </submittedName>
</protein>
<dbReference type="EMBL" id="AP019304">
    <property type="protein sequence ID" value="BBH08943.1"/>
    <property type="molecule type" value="Genomic_DNA"/>
</dbReference>
<reference evidence="1" key="1">
    <citation type="journal article" date="2019" name="Science">
        <title>Mutation of a bHLH transcription factor allowed almond domestication.</title>
        <authorList>
            <person name="Sanchez-Perez R."/>
            <person name="Pavan S."/>
            <person name="Mazzeo R."/>
            <person name="Moldovan C."/>
            <person name="Aiese Cigliano R."/>
            <person name="Del Cueto J."/>
            <person name="Ricciardi F."/>
            <person name="Lotti C."/>
            <person name="Ricciardi L."/>
            <person name="Dicenta F."/>
            <person name="Lopez-Marques R.L."/>
            <person name="Lindberg Moller B."/>
        </authorList>
    </citation>
    <scope>NUCLEOTIDE SEQUENCE</scope>
</reference>
<evidence type="ECO:0000313" key="1">
    <source>
        <dbReference type="EMBL" id="BBH08943.1"/>
    </source>
</evidence>
<gene>
    <name evidence="1" type="ORF">Prudu_021299</name>
</gene>
<accession>A0A4Y1RYR8</accession>
<proteinExistence type="predicted"/>